<reference evidence="7" key="1">
    <citation type="submission" date="2020-08" db="EMBL/GenBank/DDBJ databases">
        <title>Genome public.</title>
        <authorList>
            <person name="Liu C."/>
            <person name="Sun Q."/>
        </authorList>
    </citation>
    <scope>NUCLEOTIDE SEQUENCE</scope>
    <source>
        <strain evidence="7">NSJ-54</strain>
    </source>
</reference>
<keyword evidence="4 5" id="KW-0092">Biotin</keyword>
<protein>
    <recommendedName>
        <fullName evidence="5">Bifunctional ligase/repressor BirA</fullName>
    </recommendedName>
    <alternativeName>
        <fullName evidence="5">Biotin--[acetyl-CoA-carboxylase] ligase</fullName>
        <ecNumber evidence="5">6.3.4.15</ecNumber>
    </alternativeName>
    <alternativeName>
        <fullName evidence="5">Biotin--protein ligase</fullName>
    </alternativeName>
    <alternativeName>
        <fullName evidence="5">Biotin-[acetyl-CoA carboxylase] synthetase</fullName>
    </alternativeName>
</protein>
<evidence type="ECO:0000256" key="4">
    <source>
        <dbReference type="ARBA" id="ARBA00023267"/>
    </source>
</evidence>
<evidence type="ECO:0000256" key="3">
    <source>
        <dbReference type="ARBA" id="ARBA00022840"/>
    </source>
</evidence>
<keyword evidence="2 5" id="KW-0547">Nucleotide-binding</keyword>
<dbReference type="Gene3D" id="2.30.30.100">
    <property type="match status" value="1"/>
</dbReference>
<keyword evidence="3 5" id="KW-0067">ATP-binding</keyword>
<dbReference type="EMBL" id="JACRTC010000001">
    <property type="protein sequence ID" value="MBC8569269.1"/>
    <property type="molecule type" value="Genomic_DNA"/>
</dbReference>
<evidence type="ECO:0000313" key="8">
    <source>
        <dbReference type="Proteomes" id="UP000660861"/>
    </source>
</evidence>
<dbReference type="InterPro" id="IPR003142">
    <property type="entry name" value="BPL_C"/>
</dbReference>
<feature type="binding site" evidence="5">
    <location>
        <begin position="91"/>
        <end position="93"/>
    </location>
    <ligand>
        <name>biotin</name>
        <dbReference type="ChEBI" id="CHEBI:57586"/>
    </ligand>
</feature>
<dbReference type="SUPFAM" id="SSF46785">
    <property type="entry name" value="Winged helix' DNA-binding domain"/>
    <property type="match status" value="1"/>
</dbReference>
<dbReference type="GO" id="GO:0005524">
    <property type="term" value="F:ATP binding"/>
    <property type="evidence" value="ECO:0007669"/>
    <property type="project" value="UniProtKB-UniRule"/>
</dbReference>
<dbReference type="Proteomes" id="UP000660861">
    <property type="component" value="Unassembled WGS sequence"/>
</dbReference>
<dbReference type="PANTHER" id="PTHR12835">
    <property type="entry name" value="BIOTIN PROTEIN LIGASE"/>
    <property type="match status" value="1"/>
</dbReference>
<dbReference type="GO" id="GO:0003677">
    <property type="term" value="F:DNA binding"/>
    <property type="evidence" value="ECO:0007669"/>
    <property type="project" value="UniProtKB-UniRule"/>
</dbReference>
<evidence type="ECO:0000313" key="7">
    <source>
        <dbReference type="EMBL" id="MBC8569269.1"/>
    </source>
</evidence>
<keyword evidence="5" id="KW-0804">Transcription</keyword>
<evidence type="ECO:0000259" key="6">
    <source>
        <dbReference type="PROSITE" id="PS51733"/>
    </source>
</evidence>
<dbReference type="GO" id="GO:0009249">
    <property type="term" value="P:protein lipoylation"/>
    <property type="evidence" value="ECO:0007669"/>
    <property type="project" value="UniProtKB-ARBA"/>
</dbReference>
<dbReference type="PANTHER" id="PTHR12835:SF5">
    <property type="entry name" value="BIOTIN--PROTEIN LIGASE"/>
    <property type="match status" value="1"/>
</dbReference>
<dbReference type="InterPro" id="IPR036388">
    <property type="entry name" value="WH-like_DNA-bd_sf"/>
</dbReference>
<dbReference type="InterPro" id="IPR004408">
    <property type="entry name" value="Biotin_CoA_COase_ligase"/>
</dbReference>
<evidence type="ECO:0000256" key="1">
    <source>
        <dbReference type="ARBA" id="ARBA00022598"/>
    </source>
</evidence>
<comment type="catalytic activity">
    <reaction evidence="5">
        <text>biotin + L-lysyl-[protein] + ATP = N(6)-biotinyl-L-lysyl-[protein] + AMP + diphosphate + H(+)</text>
        <dbReference type="Rhea" id="RHEA:11756"/>
        <dbReference type="Rhea" id="RHEA-COMP:9752"/>
        <dbReference type="Rhea" id="RHEA-COMP:10505"/>
        <dbReference type="ChEBI" id="CHEBI:15378"/>
        <dbReference type="ChEBI" id="CHEBI:29969"/>
        <dbReference type="ChEBI" id="CHEBI:30616"/>
        <dbReference type="ChEBI" id="CHEBI:33019"/>
        <dbReference type="ChEBI" id="CHEBI:57586"/>
        <dbReference type="ChEBI" id="CHEBI:83144"/>
        <dbReference type="ChEBI" id="CHEBI:456215"/>
        <dbReference type="EC" id="6.3.4.15"/>
    </reaction>
</comment>
<dbReference type="Pfam" id="PF02237">
    <property type="entry name" value="BPL_C"/>
    <property type="match status" value="1"/>
</dbReference>
<dbReference type="NCBIfam" id="TIGR00121">
    <property type="entry name" value="birA_ligase"/>
    <property type="match status" value="1"/>
</dbReference>
<keyword evidence="5" id="KW-0678">Repressor</keyword>
<sequence length="328" mass="35492">MRRQRLLEILDEAGGGYVSGEELASRMGVTRAAVWKGIKQLREEGYDIRSKTNSGYALGRDLDLITPQKIAAQCAHGAPAQRIVVEECVTSTNTLLRQLAMEGAPEGTVLVAQEQSEGRGRMGRAFLSPRGGVYLSILLRPPMDAEHLLFLTMIAALSVTDAIRGLYGVELSIKWVNDILYDRRKLSGILTEASLDGESGSLEFAVVGIGLNCGESVFPPEIASRAASLREVTDKPISRCALCAALLDAFWPRYDAFLAQMDTAALLSDYRQRLCMLGERVEVLSARETYEGVALDVDANGALLVKRDDGSVAALRSGEISIRTPAGT</sequence>
<dbReference type="AlphaFoldDB" id="A0A926EBF6"/>
<feature type="domain" description="BPL/LPL catalytic" evidence="6">
    <location>
        <begin position="65"/>
        <end position="258"/>
    </location>
</feature>
<keyword evidence="1 5" id="KW-0436">Ligase</keyword>
<dbReference type="InterPro" id="IPR013196">
    <property type="entry name" value="HTH_11"/>
</dbReference>
<dbReference type="Pfam" id="PF03099">
    <property type="entry name" value="BPL_LplA_LipB"/>
    <property type="match status" value="1"/>
</dbReference>
<proteinExistence type="inferred from homology"/>
<dbReference type="GO" id="GO:0005737">
    <property type="term" value="C:cytoplasm"/>
    <property type="evidence" value="ECO:0007669"/>
    <property type="project" value="TreeGrafter"/>
</dbReference>
<keyword evidence="8" id="KW-1185">Reference proteome</keyword>
<dbReference type="CDD" id="cd16442">
    <property type="entry name" value="BPL"/>
    <property type="match status" value="1"/>
</dbReference>
<dbReference type="Pfam" id="PF08279">
    <property type="entry name" value="HTH_11"/>
    <property type="match status" value="1"/>
</dbReference>
<dbReference type="Gene3D" id="3.30.930.10">
    <property type="entry name" value="Bira Bifunctional Protein, Domain 2"/>
    <property type="match status" value="1"/>
</dbReference>
<feature type="DNA-binding region" description="H-T-H motif" evidence="5">
    <location>
        <begin position="20"/>
        <end position="39"/>
    </location>
</feature>
<gene>
    <name evidence="5" type="primary">birA</name>
    <name evidence="7" type="ORF">H8709_00295</name>
</gene>
<dbReference type="GO" id="GO:0016740">
    <property type="term" value="F:transferase activity"/>
    <property type="evidence" value="ECO:0007669"/>
    <property type="project" value="UniProtKB-ARBA"/>
</dbReference>
<feature type="binding site" evidence="5">
    <location>
        <begin position="119"/>
        <end position="121"/>
    </location>
    <ligand>
        <name>biotin</name>
        <dbReference type="ChEBI" id="CHEBI:57586"/>
    </ligand>
</feature>
<keyword evidence="5" id="KW-0805">Transcription regulation</keyword>
<feature type="binding site" evidence="5">
    <location>
        <position position="115"/>
    </location>
    <ligand>
        <name>biotin</name>
        <dbReference type="ChEBI" id="CHEBI:57586"/>
    </ligand>
</feature>
<dbReference type="GO" id="GO:0004077">
    <property type="term" value="F:biotin--[biotin carboxyl-carrier protein] ligase activity"/>
    <property type="evidence" value="ECO:0007669"/>
    <property type="project" value="UniProtKB-UniRule"/>
</dbReference>
<organism evidence="7 8">
    <name type="scientific">Zongyangia hominis</name>
    <dbReference type="NCBI Taxonomy" id="2763677"/>
    <lineage>
        <taxon>Bacteria</taxon>
        <taxon>Bacillati</taxon>
        <taxon>Bacillota</taxon>
        <taxon>Clostridia</taxon>
        <taxon>Eubacteriales</taxon>
        <taxon>Oscillospiraceae</taxon>
        <taxon>Zongyangia</taxon>
    </lineage>
</organism>
<dbReference type="SUPFAM" id="SSF55681">
    <property type="entry name" value="Class II aaRS and biotin synthetases"/>
    <property type="match status" value="1"/>
</dbReference>
<dbReference type="PROSITE" id="PS51733">
    <property type="entry name" value="BPL_LPL_CATALYTIC"/>
    <property type="match status" value="1"/>
</dbReference>
<dbReference type="SUPFAM" id="SSF50037">
    <property type="entry name" value="C-terminal domain of transcriptional repressors"/>
    <property type="match status" value="1"/>
</dbReference>
<name>A0A926EBF6_9FIRM</name>
<evidence type="ECO:0000256" key="5">
    <source>
        <dbReference type="HAMAP-Rule" id="MF_00978"/>
    </source>
</evidence>
<dbReference type="InterPro" id="IPR045864">
    <property type="entry name" value="aa-tRNA-synth_II/BPL/LPL"/>
</dbReference>
<comment type="similarity">
    <text evidence="5">Belongs to the biotin--protein ligase family.</text>
</comment>
<dbReference type="InterPro" id="IPR008988">
    <property type="entry name" value="Transcriptional_repressor_C"/>
</dbReference>
<keyword evidence="5" id="KW-0238">DNA-binding</keyword>
<dbReference type="EC" id="6.3.4.15" evidence="5"/>
<comment type="caution">
    <text evidence="7">The sequence shown here is derived from an EMBL/GenBank/DDBJ whole genome shotgun (WGS) entry which is preliminary data.</text>
</comment>
<dbReference type="InterPro" id="IPR030855">
    <property type="entry name" value="Bifunct_BirA"/>
</dbReference>
<dbReference type="InterPro" id="IPR004143">
    <property type="entry name" value="BPL_LPL_catalytic"/>
</dbReference>
<dbReference type="Gene3D" id="1.10.10.10">
    <property type="entry name" value="Winged helix-like DNA-binding domain superfamily/Winged helix DNA-binding domain"/>
    <property type="match status" value="1"/>
</dbReference>
<dbReference type="HAMAP" id="MF_00978">
    <property type="entry name" value="Bifunct_BirA"/>
    <property type="match status" value="1"/>
</dbReference>
<feature type="binding site" evidence="5">
    <location>
        <position position="185"/>
    </location>
    <ligand>
        <name>biotin</name>
        <dbReference type="ChEBI" id="CHEBI:57586"/>
    </ligand>
</feature>
<dbReference type="RefSeq" id="WP_262396376.1">
    <property type="nucleotide sequence ID" value="NZ_JACRTC010000001.1"/>
</dbReference>
<dbReference type="InterPro" id="IPR036390">
    <property type="entry name" value="WH_DNA-bd_sf"/>
</dbReference>
<evidence type="ECO:0000256" key="2">
    <source>
        <dbReference type="ARBA" id="ARBA00022741"/>
    </source>
</evidence>
<accession>A0A926EBF6</accession>
<comment type="function">
    <text evidence="5">Acts both as a biotin--[acetyl-CoA-carboxylase] ligase and a repressor.</text>
</comment>
<dbReference type="GO" id="GO:0006355">
    <property type="term" value="P:regulation of DNA-templated transcription"/>
    <property type="evidence" value="ECO:0007669"/>
    <property type="project" value="UniProtKB-UniRule"/>
</dbReference>